<sequence length="55" mass="5856">MCPILQRYMTSWLQPKVRFSRAPGTSSPVHLGAAGLTVKSAARAIFVAERLAVGG</sequence>
<evidence type="ECO:0000313" key="2">
    <source>
        <dbReference type="Proteomes" id="UP001230504"/>
    </source>
</evidence>
<evidence type="ECO:0000313" key="1">
    <source>
        <dbReference type="EMBL" id="KAK1595734.1"/>
    </source>
</evidence>
<proteinExistence type="predicted"/>
<dbReference type="RefSeq" id="XP_060416711.1">
    <property type="nucleotide sequence ID" value="XM_060557199.1"/>
</dbReference>
<dbReference type="Proteomes" id="UP001230504">
    <property type="component" value="Unassembled WGS sequence"/>
</dbReference>
<reference evidence="1" key="1">
    <citation type="submission" date="2021-06" db="EMBL/GenBank/DDBJ databases">
        <title>Comparative genomics, transcriptomics and evolutionary studies reveal genomic signatures of adaptation to plant cell wall in hemibiotrophic fungi.</title>
        <authorList>
            <consortium name="DOE Joint Genome Institute"/>
            <person name="Baroncelli R."/>
            <person name="Diaz J.F."/>
            <person name="Benocci T."/>
            <person name="Peng M."/>
            <person name="Battaglia E."/>
            <person name="Haridas S."/>
            <person name="Andreopoulos W."/>
            <person name="Labutti K."/>
            <person name="Pangilinan J."/>
            <person name="Floch G.L."/>
            <person name="Makela M.R."/>
            <person name="Henrissat B."/>
            <person name="Grigoriev I.V."/>
            <person name="Crouch J.A."/>
            <person name="De Vries R.P."/>
            <person name="Sukno S.A."/>
            <person name="Thon M.R."/>
        </authorList>
    </citation>
    <scope>NUCLEOTIDE SEQUENCE</scope>
    <source>
        <strain evidence="1">CBS 125086</strain>
    </source>
</reference>
<gene>
    <name evidence="1" type="ORF">LY79DRAFT_545871</name>
</gene>
<accession>A0AAD8Q534</accession>
<dbReference type="AlphaFoldDB" id="A0AAD8Q534"/>
<organism evidence="1 2">
    <name type="scientific">Colletotrichum navitas</name>
    <dbReference type="NCBI Taxonomy" id="681940"/>
    <lineage>
        <taxon>Eukaryota</taxon>
        <taxon>Fungi</taxon>
        <taxon>Dikarya</taxon>
        <taxon>Ascomycota</taxon>
        <taxon>Pezizomycotina</taxon>
        <taxon>Sordariomycetes</taxon>
        <taxon>Hypocreomycetidae</taxon>
        <taxon>Glomerellales</taxon>
        <taxon>Glomerellaceae</taxon>
        <taxon>Colletotrichum</taxon>
        <taxon>Colletotrichum graminicola species complex</taxon>
    </lineage>
</organism>
<comment type="caution">
    <text evidence="1">The sequence shown here is derived from an EMBL/GenBank/DDBJ whole genome shotgun (WGS) entry which is preliminary data.</text>
</comment>
<dbReference type="EMBL" id="JAHLJV010000014">
    <property type="protein sequence ID" value="KAK1595734.1"/>
    <property type="molecule type" value="Genomic_DNA"/>
</dbReference>
<protein>
    <submittedName>
        <fullName evidence="1">Uncharacterized protein</fullName>
    </submittedName>
</protein>
<keyword evidence="2" id="KW-1185">Reference proteome</keyword>
<name>A0AAD8Q534_9PEZI</name>
<dbReference type="GeneID" id="85441439"/>